<evidence type="ECO:0000313" key="4">
    <source>
        <dbReference type="EMBL" id="SDH75341.1"/>
    </source>
</evidence>
<feature type="transmembrane region" description="Helical" evidence="3">
    <location>
        <begin position="219"/>
        <end position="239"/>
    </location>
</feature>
<dbReference type="Pfam" id="PF00106">
    <property type="entry name" value="adh_short"/>
    <property type="match status" value="1"/>
</dbReference>
<dbReference type="PRINTS" id="PR00081">
    <property type="entry name" value="GDHRDH"/>
</dbReference>
<evidence type="ECO:0000256" key="3">
    <source>
        <dbReference type="SAM" id="Phobius"/>
    </source>
</evidence>
<sequence>MKRRIWLTGASSGIGLALAEELLKAGHQVALTARTLEPLEALDQRFAHQVLLVPGDVADPETVTAIGERIAQVWGAVDTVILNAGTCEYIDASQFDAGMVERVVKTNLIATAYCIQEALPLLRLGDRPHLVGVASSVALLPLTRSEAYGASKAGLRYLLQSLRIDLAQEGIEVTVVSPGFVDTPLTAKNDFPMPMRWSAPKAARYIAERLEKPRRPLEIAFPFVFILLLKAIAILPLRLQLALCKRMVRTSAKTGATS</sequence>
<evidence type="ECO:0000256" key="1">
    <source>
        <dbReference type="ARBA" id="ARBA00006484"/>
    </source>
</evidence>
<keyword evidence="2" id="KW-0560">Oxidoreductase</keyword>
<gene>
    <name evidence="4" type="ORF">SAMN05216605_10842</name>
</gene>
<dbReference type="EMBL" id="FNCO01000008">
    <property type="protein sequence ID" value="SDH75341.1"/>
    <property type="molecule type" value="Genomic_DNA"/>
</dbReference>
<evidence type="ECO:0000313" key="5">
    <source>
        <dbReference type="Proteomes" id="UP000182894"/>
    </source>
</evidence>
<dbReference type="GO" id="GO:0016491">
    <property type="term" value="F:oxidoreductase activity"/>
    <property type="evidence" value="ECO:0007669"/>
    <property type="project" value="UniProtKB-KW"/>
</dbReference>
<dbReference type="AlphaFoldDB" id="A0A1G8EZN0"/>
<evidence type="ECO:0000256" key="2">
    <source>
        <dbReference type="ARBA" id="ARBA00023002"/>
    </source>
</evidence>
<dbReference type="GO" id="GO:0016020">
    <property type="term" value="C:membrane"/>
    <property type="evidence" value="ECO:0007669"/>
    <property type="project" value="TreeGrafter"/>
</dbReference>
<name>A0A1G8EZN0_9PSED</name>
<dbReference type="RefSeq" id="WP_074753546.1">
    <property type="nucleotide sequence ID" value="NZ_FNCO01000008.1"/>
</dbReference>
<keyword evidence="5" id="KW-1185">Reference proteome</keyword>
<accession>A0A1G8EZN0</accession>
<dbReference type="InterPro" id="IPR020904">
    <property type="entry name" value="Sc_DH/Rdtase_CS"/>
</dbReference>
<proteinExistence type="inferred from homology"/>
<dbReference type="SUPFAM" id="SSF51735">
    <property type="entry name" value="NAD(P)-binding Rossmann-fold domains"/>
    <property type="match status" value="1"/>
</dbReference>
<organism evidence="4 5">
    <name type="scientific">Pseudomonas abietaniphila</name>
    <dbReference type="NCBI Taxonomy" id="89065"/>
    <lineage>
        <taxon>Bacteria</taxon>
        <taxon>Pseudomonadati</taxon>
        <taxon>Pseudomonadota</taxon>
        <taxon>Gammaproteobacteria</taxon>
        <taxon>Pseudomonadales</taxon>
        <taxon>Pseudomonadaceae</taxon>
        <taxon>Pseudomonas</taxon>
    </lineage>
</organism>
<dbReference type="InterPro" id="IPR002347">
    <property type="entry name" value="SDR_fam"/>
</dbReference>
<dbReference type="STRING" id="89065.SAMN05216605_10842"/>
<dbReference type="PANTHER" id="PTHR44196:SF1">
    <property type="entry name" value="DEHYDROGENASE_REDUCTASE SDR FAMILY MEMBER 7B"/>
    <property type="match status" value="1"/>
</dbReference>
<keyword evidence="3" id="KW-1133">Transmembrane helix</keyword>
<dbReference type="Gene3D" id="3.40.50.720">
    <property type="entry name" value="NAD(P)-binding Rossmann-like Domain"/>
    <property type="match status" value="1"/>
</dbReference>
<comment type="similarity">
    <text evidence="1">Belongs to the short-chain dehydrogenases/reductases (SDR) family.</text>
</comment>
<dbReference type="PROSITE" id="PS00061">
    <property type="entry name" value="ADH_SHORT"/>
    <property type="match status" value="1"/>
</dbReference>
<reference evidence="5" key="1">
    <citation type="submission" date="2016-10" db="EMBL/GenBank/DDBJ databases">
        <authorList>
            <person name="Varghese N."/>
            <person name="Submissions S."/>
        </authorList>
    </citation>
    <scope>NUCLEOTIDE SEQUENCE [LARGE SCALE GENOMIC DNA]</scope>
    <source>
        <strain evidence="5">ATCC 700689</strain>
    </source>
</reference>
<keyword evidence="3" id="KW-0472">Membrane</keyword>
<keyword evidence="3" id="KW-0812">Transmembrane</keyword>
<dbReference type="PANTHER" id="PTHR44196">
    <property type="entry name" value="DEHYDROGENASE/REDUCTASE SDR FAMILY MEMBER 7B"/>
    <property type="match status" value="1"/>
</dbReference>
<dbReference type="Proteomes" id="UP000182894">
    <property type="component" value="Unassembled WGS sequence"/>
</dbReference>
<dbReference type="OrthoDB" id="335726at2"/>
<protein>
    <submittedName>
        <fullName evidence="4">Short-chain dehydrogenase</fullName>
    </submittedName>
</protein>
<dbReference type="InterPro" id="IPR036291">
    <property type="entry name" value="NAD(P)-bd_dom_sf"/>
</dbReference>